<dbReference type="RefSeq" id="XP_012653646.1">
    <property type="nucleotide sequence ID" value="XM_012798192.1"/>
</dbReference>
<evidence type="ECO:0000313" key="2">
    <source>
        <dbReference type="EMBL" id="EWS73823.1"/>
    </source>
</evidence>
<keyword evidence="3" id="KW-1185">Reference proteome</keyword>
<protein>
    <recommendedName>
        <fullName evidence="4">Transmembrane protein</fullName>
    </recommendedName>
</protein>
<reference evidence="3" key="1">
    <citation type="journal article" date="2006" name="PLoS Biol.">
        <title>Macronuclear genome sequence of the ciliate Tetrahymena thermophila, a model eukaryote.</title>
        <authorList>
            <person name="Eisen J.A."/>
            <person name="Coyne R.S."/>
            <person name="Wu M."/>
            <person name="Wu D."/>
            <person name="Thiagarajan M."/>
            <person name="Wortman J.R."/>
            <person name="Badger J.H."/>
            <person name="Ren Q."/>
            <person name="Amedeo P."/>
            <person name="Jones K.M."/>
            <person name="Tallon L.J."/>
            <person name="Delcher A.L."/>
            <person name="Salzberg S.L."/>
            <person name="Silva J.C."/>
            <person name="Haas B.J."/>
            <person name="Majoros W.H."/>
            <person name="Farzad M."/>
            <person name="Carlton J.M."/>
            <person name="Smith R.K. Jr."/>
            <person name="Garg J."/>
            <person name="Pearlman R.E."/>
            <person name="Karrer K.M."/>
            <person name="Sun L."/>
            <person name="Manning G."/>
            <person name="Elde N.C."/>
            <person name="Turkewitz A.P."/>
            <person name="Asai D.J."/>
            <person name="Wilkes D.E."/>
            <person name="Wang Y."/>
            <person name="Cai H."/>
            <person name="Collins K."/>
            <person name="Stewart B.A."/>
            <person name="Lee S.R."/>
            <person name="Wilamowska K."/>
            <person name="Weinberg Z."/>
            <person name="Ruzzo W.L."/>
            <person name="Wloga D."/>
            <person name="Gaertig J."/>
            <person name="Frankel J."/>
            <person name="Tsao C.-C."/>
            <person name="Gorovsky M.A."/>
            <person name="Keeling P.J."/>
            <person name="Waller R.F."/>
            <person name="Patron N.J."/>
            <person name="Cherry J.M."/>
            <person name="Stover N.A."/>
            <person name="Krieger C.J."/>
            <person name="del Toro C."/>
            <person name="Ryder H.F."/>
            <person name="Williamson S.C."/>
            <person name="Barbeau R.A."/>
            <person name="Hamilton E.P."/>
            <person name="Orias E."/>
        </authorList>
    </citation>
    <scope>NUCLEOTIDE SEQUENCE [LARGE SCALE GENOMIC DNA]</scope>
    <source>
        <strain evidence="3">SB210</strain>
    </source>
</reference>
<name>W7XBP9_TETTS</name>
<sequence>MNFKYLLLLVIVLFATASASLEECQSQCDECLKNCKDPGHAMAIDCSSERAKCSAYCSNLGHPSCSPYSFLKKKF</sequence>
<dbReference type="AlphaFoldDB" id="W7XBP9"/>
<dbReference type="InParanoid" id="W7XBP9"/>
<organism evidence="2 3">
    <name type="scientific">Tetrahymena thermophila (strain SB210)</name>
    <dbReference type="NCBI Taxonomy" id="312017"/>
    <lineage>
        <taxon>Eukaryota</taxon>
        <taxon>Sar</taxon>
        <taxon>Alveolata</taxon>
        <taxon>Ciliophora</taxon>
        <taxon>Intramacronucleata</taxon>
        <taxon>Oligohymenophorea</taxon>
        <taxon>Hymenostomatida</taxon>
        <taxon>Tetrahymenina</taxon>
        <taxon>Tetrahymenidae</taxon>
        <taxon>Tetrahymena</taxon>
    </lineage>
</organism>
<keyword evidence="1" id="KW-0732">Signal</keyword>
<feature type="chain" id="PRO_5004903510" description="Transmembrane protein" evidence="1">
    <location>
        <begin position="20"/>
        <end position="75"/>
    </location>
</feature>
<dbReference type="KEGG" id="tet:TTHERM_000753493"/>
<dbReference type="GeneID" id="24440517"/>
<evidence type="ECO:0008006" key="4">
    <source>
        <dbReference type="Google" id="ProtNLM"/>
    </source>
</evidence>
<accession>W7XBP9</accession>
<evidence type="ECO:0000313" key="3">
    <source>
        <dbReference type="Proteomes" id="UP000009168"/>
    </source>
</evidence>
<feature type="signal peptide" evidence="1">
    <location>
        <begin position="1"/>
        <end position="19"/>
    </location>
</feature>
<proteinExistence type="predicted"/>
<evidence type="ECO:0000256" key="1">
    <source>
        <dbReference type="SAM" id="SignalP"/>
    </source>
</evidence>
<gene>
    <name evidence="2" type="ORF">TTHERM_000753493</name>
</gene>
<dbReference type="EMBL" id="GG662655">
    <property type="protein sequence ID" value="EWS73823.1"/>
    <property type="molecule type" value="Genomic_DNA"/>
</dbReference>
<dbReference type="Proteomes" id="UP000009168">
    <property type="component" value="Unassembled WGS sequence"/>
</dbReference>